<name>A0A8H7U517_9APHY</name>
<dbReference type="Proteomes" id="UP000639403">
    <property type="component" value="Unassembled WGS sequence"/>
</dbReference>
<feature type="compositionally biased region" description="Acidic residues" evidence="1">
    <location>
        <begin position="910"/>
        <end position="922"/>
    </location>
</feature>
<feature type="region of interest" description="Disordered" evidence="1">
    <location>
        <begin position="610"/>
        <end position="869"/>
    </location>
</feature>
<feature type="compositionally biased region" description="Basic and acidic residues" evidence="1">
    <location>
        <begin position="823"/>
        <end position="839"/>
    </location>
</feature>
<comment type="caution">
    <text evidence="2">The sequence shown here is derived from an EMBL/GenBank/DDBJ whole genome shotgun (WGS) entry which is preliminary data.</text>
</comment>
<proteinExistence type="predicted"/>
<dbReference type="PROSITE" id="PS50096">
    <property type="entry name" value="IQ"/>
    <property type="match status" value="1"/>
</dbReference>
<dbReference type="AlphaFoldDB" id="A0A8H7U517"/>
<protein>
    <submittedName>
        <fullName evidence="2">Uncharacterized protein</fullName>
    </submittedName>
</protein>
<feature type="region of interest" description="Disordered" evidence="1">
    <location>
        <begin position="883"/>
        <end position="954"/>
    </location>
</feature>
<sequence>MVNQASSSTYPGAIVTFHAPSVGRTFERVFRDASLSDTHSAIKKKLGLPGNTAIRLARVENGRMIDLEDDDDFDVFHALAHQQSRLEVSIAIGDFGFEPVQRVDEPTMGNAVAKKKKRKRMSLSDSLSRPNSPIITNGTSLRTDQGSASPGQGAMNAPDASVTSSEPAKKKRKRSKVEAPQADGEQSNVQPAPSLEKKHLMPAGRTNLIGRPAKPKKGTQPERSIIETAISSTEADSPTLPKKEKKAKERKDKPSGAPQVNEAPVASTSRLLAPVIPTVSKTTEEVVSDTQESTKAVKRKRKHKPEGESNALPATGTEPTAVDTDPPSVTSPAKPKRKKAKRVFDVDDVPVPINDVSEDRLAASSSREQRVNSPQSVLNGQLQETIGAPPAKPKRKKVKVPTDAEVLRPPSNVDPNVQTLSTTDMLESSKAEKQKRKKGKQPSVDAEAAPTPVPEVDAAVVLADSDAVGNRKEKRKKRPAEEAVATEDARAPLAVIFAEGVDDSAAPAEKIDKGAKKEKKRKKGAASQAEASHQDTTHNPDDQPVSKPTEELVQSGLRSNVKGKATQKKAESSSTKPIGDKQPRTSIALSDPDLWASLKAAADVIMAKRDTDAAANRVSKSSKDSSRSRVETQATADHAEVTNSREKSKKSKRGKSGLSAVGAGDTEAPNLVEPEPSTSPSPADPGEHITILSSSSEQEQPEDESVLVKSPVIPTGSEVAEVPIEGRDEGSSNESESDDEGSEDESGDERDDEKAPPTLNLSLDVSATDIEALLRGPVTRKSLLAELPSDSSEDEDDDKVADDVPDDEEEKLDKQFRRLSQRLQRDELSSDESIDHSGSDNEADMTASMPKPHLRSRRYAAAEPYRRLSDIDHQTLFSSQSINNSMSFSLTPAPKPKPKPSGLATRADESESDSDDDEESDDSNAANRSHIPRDRMAGAGVKKKKSGLLASFTK</sequence>
<reference evidence="2" key="2">
    <citation type="journal article" name="Front. Microbiol.">
        <title>Degradative Capacity of Two Strains of Rhodonia placenta: From Phenotype to Genotype.</title>
        <authorList>
            <person name="Kolle M."/>
            <person name="Horta M.A.C."/>
            <person name="Nowrousian M."/>
            <person name="Ohm R.A."/>
            <person name="Benz J.P."/>
            <person name="Pilgard A."/>
        </authorList>
    </citation>
    <scope>NUCLEOTIDE SEQUENCE</scope>
    <source>
        <strain evidence="2">FPRL280</strain>
    </source>
</reference>
<feature type="compositionally biased region" description="Acidic residues" evidence="1">
    <location>
        <begin position="735"/>
        <end position="751"/>
    </location>
</feature>
<feature type="compositionally biased region" description="Polar residues" evidence="1">
    <location>
        <begin position="413"/>
        <end position="426"/>
    </location>
</feature>
<feature type="compositionally biased region" description="Polar residues" evidence="1">
    <location>
        <begin position="123"/>
        <end position="150"/>
    </location>
</feature>
<gene>
    <name evidence="2" type="ORF">IEO21_02348</name>
</gene>
<organism evidence="2 3">
    <name type="scientific">Rhodonia placenta</name>
    <dbReference type="NCBI Taxonomy" id="104341"/>
    <lineage>
        <taxon>Eukaryota</taxon>
        <taxon>Fungi</taxon>
        <taxon>Dikarya</taxon>
        <taxon>Basidiomycota</taxon>
        <taxon>Agaricomycotina</taxon>
        <taxon>Agaricomycetes</taxon>
        <taxon>Polyporales</taxon>
        <taxon>Adustoporiaceae</taxon>
        <taxon>Rhodonia</taxon>
    </lineage>
</organism>
<feature type="compositionally biased region" description="Polar residues" evidence="1">
    <location>
        <begin position="363"/>
        <end position="384"/>
    </location>
</feature>
<reference evidence="2" key="1">
    <citation type="submission" date="2020-11" db="EMBL/GenBank/DDBJ databases">
        <authorList>
            <person name="Koelle M."/>
            <person name="Horta M.A.C."/>
            <person name="Nowrousian M."/>
            <person name="Ohm R.A."/>
            <person name="Benz P."/>
            <person name="Pilgard A."/>
        </authorList>
    </citation>
    <scope>NUCLEOTIDE SEQUENCE</scope>
    <source>
        <strain evidence="2">FPRL280</strain>
    </source>
</reference>
<dbReference type="EMBL" id="JADOXO010000022">
    <property type="protein sequence ID" value="KAF9819177.1"/>
    <property type="molecule type" value="Genomic_DNA"/>
</dbReference>
<feature type="compositionally biased region" description="Acidic residues" evidence="1">
    <location>
        <begin position="791"/>
        <end position="810"/>
    </location>
</feature>
<feature type="compositionally biased region" description="Basic and acidic residues" evidence="1">
    <location>
        <begin position="532"/>
        <end position="541"/>
    </location>
</feature>
<accession>A0A8H7U517</accession>
<feature type="compositionally biased region" description="Basic and acidic residues" evidence="1">
    <location>
        <begin position="621"/>
        <end position="630"/>
    </location>
</feature>
<feature type="compositionally biased region" description="Low complexity" evidence="1">
    <location>
        <begin position="456"/>
        <end position="468"/>
    </location>
</feature>
<evidence type="ECO:0000313" key="2">
    <source>
        <dbReference type="EMBL" id="KAF9819177.1"/>
    </source>
</evidence>
<feature type="region of interest" description="Disordered" evidence="1">
    <location>
        <begin position="108"/>
        <end position="592"/>
    </location>
</feature>
<evidence type="ECO:0000256" key="1">
    <source>
        <dbReference type="SAM" id="MobiDB-lite"/>
    </source>
</evidence>
<evidence type="ECO:0000313" key="3">
    <source>
        <dbReference type="Proteomes" id="UP000639403"/>
    </source>
</evidence>
<feature type="compositionally biased region" description="Basic and acidic residues" evidence="1">
    <location>
        <begin position="637"/>
        <end position="646"/>
    </location>
</feature>